<keyword evidence="3" id="KW-1185">Reference proteome</keyword>
<reference evidence="2 3" key="1">
    <citation type="submission" date="2022-05" db="EMBL/GenBank/DDBJ databases">
        <authorList>
            <consortium name="Genoscope - CEA"/>
            <person name="William W."/>
        </authorList>
    </citation>
    <scope>NUCLEOTIDE SEQUENCE [LARGE SCALE GENOMIC DNA]</scope>
</reference>
<feature type="chain" id="PRO_5047440767" evidence="1">
    <location>
        <begin position="18"/>
        <end position="167"/>
    </location>
</feature>
<proteinExistence type="predicted"/>
<feature type="signal peptide" evidence="1">
    <location>
        <begin position="1"/>
        <end position="17"/>
    </location>
</feature>
<accession>A0ABN8PTC8</accession>
<protein>
    <submittedName>
        <fullName evidence="2">Uncharacterized protein</fullName>
    </submittedName>
</protein>
<sequence>MLFCVFLTILGAAVVTGQDGSPNGVSFVGIGYNIVEGNPEGDDKKHGGIDHGLLVSRKIFSLTYKTNKLTGGYKVPDQIAFSPRLSCVQDKETKASIVFGSKSYQSKLKADVEASAGFDLLGLIDFAFSLSALYESMKLETSTNHNVFYEEKKLGTYLMWLQVRTSL</sequence>
<dbReference type="PANTHER" id="PTHR19324:SF33">
    <property type="entry name" value="MUCIN-5AC"/>
    <property type="match status" value="1"/>
</dbReference>
<organism evidence="2 3">
    <name type="scientific">Porites evermanni</name>
    <dbReference type="NCBI Taxonomy" id="104178"/>
    <lineage>
        <taxon>Eukaryota</taxon>
        <taxon>Metazoa</taxon>
        <taxon>Cnidaria</taxon>
        <taxon>Anthozoa</taxon>
        <taxon>Hexacorallia</taxon>
        <taxon>Scleractinia</taxon>
        <taxon>Fungiina</taxon>
        <taxon>Poritidae</taxon>
        <taxon>Porites</taxon>
    </lineage>
</organism>
<comment type="caution">
    <text evidence="2">The sequence shown here is derived from an EMBL/GenBank/DDBJ whole genome shotgun (WGS) entry which is preliminary data.</text>
</comment>
<keyword evidence="1" id="KW-0732">Signal</keyword>
<evidence type="ECO:0000313" key="3">
    <source>
        <dbReference type="Proteomes" id="UP001159427"/>
    </source>
</evidence>
<dbReference type="PANTHER" id="PTHR19324">
    <property type="entry name" value="PERFORIN-LIKE PROTEIN 1"/>
    <property type="match status" value="1"/>
</dbReference>
<dbReference type="Proteomes" id="UP001159427">
    <property type="component" value="Unassembled WGS sequence"/>
</dbReference>
<gene>
    <name evidence="2" type="ORF">PEVE_00045244</name>
</gene>
<dbReference type="EMBL" id="CALNXI010000991">
    <property type="protein sequence ID" value="CAH3150377.1"/>
    <property type="molecule type" value="Genomic_DNA"/>
</dbReference>
<evidence type="ECO:0000256" key="1">
    <source>
        <dbReference type="SAM" id="SignalP"/>
    </source>
</evidence>
<evidence type="ECO:0000313" key="2">
    <source>
        <dbReference type="EMBL" id="CAH3150377.1"/>
    </source>
</evidence>
<name>A0ABN8PTC8_9CNID</name>